<evidence type="ECO:0000313" key="3">
    <source>
        <dbReference type="Proteomes" id="UP000288758"/>
    </source>
</evidence>
<evidence type="ECO:0000313" key="2">
    <source>
        <dbReference type="EMBL" id="QAT86165.1"/>
    </source>
</evidence>
<name>A0A410RW77_CORCK</name>
<dbReference type="Gene3D" id="2.60.40.10">
    <property type="entry name" value="Immunoglobulins"/>
    <property type="match status" value="1"/>
</dbReference>
<dbReference type="AlphaFoldDB" id="A0A410RW77"/>
<feature type="signal peptide" evidence="1">
    <location>
        <begin position="1"/>
        <end position="26"/>
    </location>
</feature>
<protein>
    <recommendedName>
        <fullName evidence="4">Lipoprotein</fullName>
    </recommendedName>
</protein>
<keyword evidence="1" id="KW-0732">Signal</keyword>
<dbReference type="EMBL" id="CP034669">
    <property type="protein sequence ID" value="QAT86165.1"/>
    <property type="molecule type" value="Genomic_DNA"/>
</dbReference>
<proteinExistence type="predicted"/>
<feature type="chain" id="PRO_5019523233" description="Lipoprotein" evidence="1">
    <location>
        <begin position="27"/>
        <end position="523"/>
    </location>
</feature>
<dbReference type="RefSeq" id="WP_128797809.1">
    <property type="nucleotide sequence ID" value="NZ_CP034669.1"/>
</dbReference>
<dbReference type="Proteomes" id="UP000288758">
    <property type="component" value="Chromosome"/>
</dbReference>
<reference evidence="2 3" key="1">
    <citation type="submission" date="2018-12" db="EMBL/GenBank/DDBJ databases">
        <title>Complete Genome Sequence of the Corallopyronin A producing Myxobacterium Corallococcus coralloides B035.</title>
        <authorList>
            <person name="Bouhired S.M."/>
            <person name="Rupp O."/>
            <person name="Blom J."/>
            <person name="Schaeberle T.F."/>
            <person name="Kehraus S."/>
            <person name="Schiefer A."/>
            <person name="Pfarr K."/>
            <person name="Goesmann A."/>
            <person name="Hoerauf A."/>
            <person name="Koenig G.M."/>
        </authorList>
    </citation>
    <scope>NUCLEOTIDE SEQUENCE [LARGE SCALE GENOMIC DNA]</scope>
    <source>
        <strain evidence="2 3">B035</strain>
    </source>
</reference>
<organism evidence="2 3">
    <name type="scientific">Corallococcus coralloides</name>
    <name type="common">Myxococcus coralloides</name>
    <dbReference type="NCBI Taxonomy" id="184914"/>
    <lineage>
        <taxon>Bacteria</taxon>
        <taxon>Pseudomonadati</taxon>
        <taxon>Myxococcota</taxon>
        <taxon>Myxococcia</taxon>
        <taxon>Myxococcales</taxon>
        <taxon>Cystobacterineae</taxon>
        <taxon>Myxococcaceae</taxon>
        <taxon>Corallococcus</taxon>
    </lineage>
</organism>
<evidence type="ECO:0000256" key="1">
    <source>
        <dbReference type="SAM" id="SignalP"/>
    </source>
</evidence>
<dbReference type="PROSITE" id="PS51257">
    <property type="entry name" value="PROKAR_LIPOPROTEIN"/>
    <property type="match status" value="1"/>
</dbReference>
<accession>A0A410RW77</accession>
<sequence length="523" mass="55403">MHSVPSRPFAARAFLATLTLCASVFAACGGEKPAPIPDPPTVTLTVPQPNTAAPSLAVRVIVSGCDAVSRVDIYDRDTFLKTVPYTSGSMDFELASNEIKYDRGLAVSLSLNARATCSDGRTNSSQPQPATFLPVTKVIKDPDPNGQVVTDFFTAEGSGNTAAFIGCGNTTTGSGTLYRVDSTGVVRNTLEMQIPCSASTVVTELNPTSNKRWVWTPGVGAIAVDSNFVVTGKTAPSYALKNLSVMSNGDALVSDGPSVSRLQHTATGGTFQWTYQGLWAPVGPAKQRAEQVLIPIVRVPQESTGLLVELVVITVDATKTGSIPAVSERTILQFTGAVEHPPLTAFNTDGSVIYISFPFNNNQSRVQACLTAQSGCEGSAHKWDSQFFPVEIQGVFPYAAGSRLAIVGLQRVWFLDSESGLVVNKGGTSVDASGQLQILQVQMGRATTSEFYILAGPASGSSGLPTMPQEIVAVDSAEQGELFRYEVSSSLSCSVDDSGRLWMRLGNNLVQALTLPEYRAVKK</sequence>
<gene>
    <name evidence="2" type="ORF">EJ065_4617</name>
</gene>
<evidence type="ECO:0008006" key="4">
    <source>
        <dbReference type="Google" id="ProtNLM"/>
    </source>
</evidence>
<dbReference type="InterPro" id="IPR013783">
    <property type="entry name" value="Ig-like_fold"/>
</dbReference>